<dbReference type="PANTHER" id="PTHR43690:SF17">
    <property type="entry name" value="PROTEIN YHJJ"/>
    <property type="match status" value="1"/>
</dbReference>
<dbReference type="Pfam" id="PF05193">
    <property type="entry name" value="Peptidase_M16_C"/>
    <property type="match status" value="1"/>
</dbReference>
<dbReference type="HOGENOM" id="CLU_1329708_0_0_5"/>
<reference evidence="3" key="1">
    <citation type="submission" date="2011-03" db="EMBL/GenBank/DDBJ databases">
        <title>Draft genome sequence of Brevundimonas diminuta.</title>
        <authorList>
            <person name="Brown P.J.B."/>
            <person name="Buechlein A."/>
            <person name="Hemmerich C."/>
            <person name="Brun Y.V."/>
        </authorList>
    </citation>
    <scope>NUCLEOTIDE SEQUENCE [LARGE SCALE GENOMIC DNA]</scope>
    <source>
        <strain evidence="3">C19</strain>
    </source>
</reference>
<dbReference type="InterPro" id="IPR011249">
    <property type="entry name" value="Metalloenz_LuxS/M16"/>
</dbReference>
<accession>F4QP52</accession>
<keyword evidence="3" id="KW-1185">Reference proteome</keyword>
<dbReference type="eggNOG" id="COG0612">
    <property type="taxonomic scope" value="Bacteria"/>
</dbReference>
<dbReference type="InterPro" id="IPR050626">
    <property type="entry name" value="Peptidase_M16"/>
</dbReference>
<feature type="domain" description="Peptidase M16 C-terminal" evidence="1">
    <location>
        <begin position="47"/>
        <end position="115"/>
    </location>
</feature>
<dbReference type="InterPro" id="IPR007863">
    <property type="entry name" value="Peptidase_M16_C"/>
</dbReference>
<proteinExistence type="predicted"/>
<organism evidence="2 3">
    <name type="scientific">Asticcacaulis biprosthecium C19</name>
    <dbReference type="NCBI Taxonomy" id="715226"/>
    <lineage>
        <taxon>Bacteria</taxon>
        <taxon>Pseudomonadati</taxon>
        <taxon>Pseudomonadota</taxon>
        <taxon>Alphaproteobacteria</taxon>
        <taxon>Caulobacterales</taxon>
        <taxon>Caulobacteraceae</taxon>
        <taxon>Asticcacaulis</taxon>
    </lineage>
</organism>
<protein>
    <submittedName>
        <fullName evidence="2">Peptidase M16 domain protein</fullName>
    </submittedName>
</protein>
<dbReference type="SUPFAM" id="SSF63411">
    <property type="entry name" value="LuxS/MPP-like metallohydrolase"/>
    <property type="match status" value="1"/>
</dbReference>
<sequence>MILGEERMRASAASRAQQVWLEAAYPGGLYPQRNPIGTLDSIRTAPRQALVDYYQDWYRPDLAVLVVVGDFDVAGMEKRIRAVFGDWKAARPGPVRRIDYAPKPMKRTSAVVHTEKNLNESVGAAWIRSYIDRPDSLESRTTGYLKQVALMAMNVRFQRAAEDPASPFVTATVGYDNTREGETLPGCGWCPSPAVRKRLSPKPFGW</sequence>
<dbReference type="Proteomes" id="UP000006512">
    <property type="component" value="Unassembled WGS sequence"/>
</dbReference>
<dbReference type="EMBL" id="GL883078">
    <property type="protein sequence ID" value="EGF91110.1"/>
    <property type="molecule type" value="Genomic_DNA"/>
</dbReference>
<evidence type="ECO:0000259" key="1">
    <source>
        <dbReference type="Pfam" id="PF05193"/>
    </source>
</evidence>
<dbReference type="PANTHER" id="PTHR43690">
    <property type="entry name" value="NARDILYSIN"/>
    <property type="match status" value="1"/>
</dbReference>
<dbReference type="Gene3D" id="3.30.830.10">
    <property type="entry name" value="Metalloenzyme, LuxS/M16 peptidase-like"/>
    <property type="match status" value="1"/>
</dbReference>
<dbReference type="STRING" id="715226.ABI_25240"/>
<evidence type="ECO:0000313" key="2">
    <source>
        <dbReference type="EMBL" id="EGF91110.1"/>
    </source>
</evidence>
<evidence type="ECO:0000313" key="3">
    <source>
        <dbReference type="Proteomes" id="UP000006512"/>
    </source>
</evidence>
<gene>
    <name evidence="2" type="ORF">ABI_25240</name>
</gene>
<dbReference type="GO" id="GO:0046872">
    <property type="term" value="F:metal ion binding"/>
    <property type="evidence" value="ECO:0007669"/>
    <property type="project" value="InterPro"/>
</dbReference>
<name>F4QP52_9CAUL</name>
<dbReference type="AlphaFoldDB" id="F4QP52"/>